<dbReference type="InterPro" id="IPR034570">
    <property type="entry name" value="PNSB4"/>
</dbReference>
<dbReference type="GO" id="GO:0009773">
    <property type="term" value="P:photosynthetic electron transport in photosystem I"/>
    <property type="evidence" value="ECO:0007669"/>
    <property type="project" value="InterPro"/>
</dbReference>
<protein>
    <submittedName>
        <fullName evidence="1">OLC1v1012498C3</fullName>
    </submittedName>
</protein>
<dbReference type="GO" id="GO:0009535">
    <property type="term" value="C:chloroplast thylakoid membrane"/>
    <property type="evidence" value="ECO:0007669"/>
    <property type="project" value="InterPro"/>
</dbReference>
<name>A0AAV1DWR5_OLDCO</name>
<keyword evidence="2" id="KW-1185">Reference proteome</keyword>
<evidence type="ECO:0000313" key="2">
    <source>
        <dbReference type="Proteomes" id="UP001161247"/>
    </source>
</evidence>
<dbReference type="PANTHER" id="PTHR36315:SF2">
    <property type="entry name" value="PHOTOSYNTHETIC NDH SUBUNIT OF SUBCOMPLEX B 4, CHLOROPLASTIC"/>
    <property type="match status" value="1"/>
</dbReference>
<proteinExistence type="predicted"/>
<dbReference type="Proteomes" id="UP001161247">
    <property type="component" value="Chromosome 7"/>
</dbReference>
<dbReference type="PANTHER" id="PTHR36315">
    <property type="entry name" value="PHOTOSYNTHETIC NDH SUBUNIT OF SUBCOMPLEX B 4, CHLOROPLASTIC"/>
    <property type="match status" value="1"/>
</dbReference>
<reference evidence="1" key="1">
    <citation type="submission" date="2023-03" db="EMBL/GenBank/DDBJ databases">
        <authorList>
            <person name="Julca I."/>
        </authorList>
    </citation>
    <scope>NUCLEOTIDE SEQUENCE</scope>
</reference>
<evidence type="ECO:0000313" key="1">
    <source>
        <dbReference type="EMBL" id="CAI9112114.1"/>
    </source>
</evidence>
<accession>A0AAV1DWR5</accession>
<gene>
    <name evidence="1" type="ORF">OLC1_LOCUS19365</name>
</gene>
<dbReference type="AlphaFoldDB" id="A0AAV1DWR5"/>
<dbReference type="GO" id="GO:0010598">
    <property type="term" value="C:NAD(P)H dehydrogenase complex (plastoquinone)"/>
    <property type="evidence" value="ECO:0007669"/>
    <property type="project" value="InterPro"/>
</dbReference>
<sequence>MAEAVMNFTVIKPHVHGTFCPQQATKADYLSPFTKALRPDPATVFTNGRKLVFQGKRANSALCKVNAFPDWAPLMAVMVEHAEGQRDLITNKFIWHLSDKAIKNVYTFYIMFTVWGCCFFSATKDPYYDSEAYRGDGGDGTGHWVYEKQEEIEEQARAELWREELIEEIEQKVGGLKELEEAGRK</sequence>
<dbReference type="EMBL" id="OX459124">
    <property type="protein sequence ID" value="CAI9112114.1"/>
    <property type="molecule type" value="Genomic_DNA"/>
</dbReference>
<organism evidence="1 2">
    <name type="scientific">Oldenlandia corymbosa var. corymbosa</name>
    <dbReference type="NCBI Taxonomy" id="529605"/>
    <lineage>
        <taxon>Eukaryota</taxon>
        <taxon>Viridiplantae</taxon>
        <taxon>Streptophyta</taxon>
        <taxon>Embryophyta</taxon>
        <taxon>Tracheophyta</taxon>
        <taxon>Spermatophyta</taxon>
        <taxon>Magnoliopsida</taxon>
        <taxon>eudicotyledons</taxon>
        <taxon>Gunneridae</taxon>
        <taxon>Pentapetalae</taxon>
        <taxon>asterids</taxon>
        <taxon>lamiids</taxon>
        <taxon>Gentianales</taxon>
        <taxon>Rubiaceae</taxon>
        <taxon>Rubioideae</taxon>
        <taxon>Spermacoceae</taxon>
        <taxon>Hedyotis-Oldenlandia complex</taxon>
        <taxon>Oldenlandia</taxon>
    </lineage>
</organism>